<gene>
    <name evidence="11" type="ORF">NDU88_005399</name>
</gene>
<evidence type="ECO:0000256" key="1">
    <source>
        <dbReference type="ARBA" id="ARBA00004167"/>
    </source>
</evidence>
<evidence type="ECO:0000256" key="8">
    <source>
        <dbReference type="SAM" id="Coils"/>
    </source>
</evidence>
<feature type="region of interest" description="Disordered" evidence="9">
    <location>
        <begin position="114"/>
        <end position="194"/>
    </location>
</feature>
<dbReference type="Proteomes" id="UP001066276">
    <property type="component" value="Chromosome 6"/>
</dbReference>
<keyword evidence="12" id="KW-1185">Reference proteome</keyword>
<keyword evidence="7 10" id="KW-0472">Membrane</keyword>
<dbReference type="PANTHER" id="PTHR15352:SF5">
    <property type="entry name" value="LYMPHOID-RESTRICTED MEMBRANE PROTEIN-LIKE"/>
    <property type="match status" value="1"/>
</dbReference>
<keyword evidence="4 10" id="KW-0812">Transmembrane</keyword>
<keyword evidence="5 10" id="KW-1133">Transmembrane helix</keyword>
<evidence type="ECO:0000256" key="6">
    <source>
        <dbReference type="ARBA" id="ARBA00023054"/>
    </source>
</evidence>
<evidence type="ECO:0000256" key="9">
    <source>
        <dbReference type="SAM" id="MobiDB-lite"/>
    </source>
</evidence>
<feature type="transmembrane region" description="Helical" evidence="10">
    <location>
        <begin position="246"/>
        <end position="267"/>
    </location>
</feature>
<evidence type="ECO:0000256" key="4">
    <source>
        <dbReference type="ARBA" id="ARBA00022692"/>
    </source>
</evidence>
<proteinExistence type="predicted"/>
<evidence type="ECO:0000256" key="3">
    <source>
        <dbReference type="ARBA" id="ARBA00022490"/>
    </source>
</evidence>
<keyword evidence="6 8" id="KW-0175">Coiled coil</keyword>
<reference evidence="11" key="1">
    <citation type="journal article" date="2022" name="bioRxiv">
        <title>Sequencing and chromosome-scale assembly of the giantPleurodeles waltlgenome.</title>
        <authorList>
            <person name="Brown T."/>
            <person name="Elewa A."/>
            <person name="Iarovenko S."/>
            <person name="Subramanian E."/>
            <person name="Araus A.J."/>
            <person name="Petzold A."/>
            <person name="Susuki M."/>
            <person name="Suzuki K.-i.T."/>
            <person name="Hayashi T."/>
            <person name="Toyoda A."/>
            <person name="Oliveira C."/>
            <person name="Osipova E."/>
            <person name="Leigh N.D."/>
            <person name="Simon A."/>
            <person name="Yun M.H."/>
        </authorList>
    </citation>
    <scope>NUCLEOTIDE SEQUENCE</scope>
    <source>
        <strain evidence="11">20211129_DDA</strain>
        <tissue evidence="11">Liver</tissue>
    </source>
</reference>
<comment type="subcellular location">
    <subcellularLocation>
        <location evidence="2">Cytoplasm</location>
    </subcellularLocation>
    <subcellularLocation>
        <location evidence="1">Membrane</location>
        <topology evidence="1">Single-pass membrane protein</topology>
    </subcellularLocation>
</comment>
<dbReference type="Pfam" id="PF05781">
    <property type="entry name" value="MRVI1"/>
    <property type="match status" value="1"/>
</dbReference>
<evidence type="ECO:0000256" key="5">
    <source>
        <dbReference type="ARBA" id="ARBA00022989"/>
    </source>
</evidence>
<feature type="coiled-coil region" evidence="8">
    <location>
        <begin position="46"/>
        <end position="80"/>
    </location>
</feature>
<dbReference type="EMBL" id="JANPWB010000010">
    <property type="protein sequence ID" value="KAJ1139021.1"/>
    <property type="molecule type" value="Genomic_DNA"/>
</dbReference>
<evidence type="ECO:0000313" key="12">
    <source>
        <dbReference type="Proteomes" id="UP001066276"/>
    </source>
</evidence>
<dbReference type="InterPro" id="IPR008677">
    <property type="entry name" value="MRVI1"/>
</dbReference>
<name>A0AAV7QET3_PLEWA</name>
<keyword evidence="3" id="KW-0963">Cytoplasm</keyword>
<sequence>MRAVECGPRGVECVMCGREKAVGEMPATRFEEARMSRAAEVMIQHVENLKRLHSREHAELEDMKRLIQQNSRNRQLAEIRDDGELKSKPHLLRAFQQASARRRVSIAVIPKQFQPFSSPESGRSSDSDVPKQAAENGSSIERRSRCSQEDSTEVYFPFRTDSASSRRSLQVTDSIETEGDSSHFTDGTENEQLRRESGVKILSQEMSPESDSEEQAQEIEAQEQVCDMSEEIGGEPCMSRFPSSGYSHVLIWVVLMLISCLVLLRVLELRDIQEQKTDTER</sequence>
<evidence type="ECO:0000256" key="10">
    <source>
        <dbReference type="SAM" id="Phobius"/>
    </source>
</evidence>
<dbReference type="AlphaFoldDB" id="A0AAV7QET3"/>
<evidence type="ECO:0000256" key="2">
    <source>
        <dbReference type="ARBA" id="ARBA00004496"/>
    </source>
</evidence>
<dbReference type="PANTHER" id="PTHR15352">
    <property type="entry name" value="LYMPHOID-RESTRICTED MEMBRANE PROTEIN, JAW1"/>
    <property type="match status" value="1"/>
</dbReference>
<comment type="caution">
    <text evidence="11">The sequence shown here is derived from an EMBL/GenBank/DDBJ whole genome shotgun (WGS) entry which is preliminary data.</text>
</comment>
<feature type="compositionally biased region" description="Polar residues" evidence="9">
    <location>
        <begin position="161"/>
        <end position="174"/>
    </location>
</feature>
<evidence type="ECO:0000256" key="7">
    <source>
        <dbReference type="ARBA" id="ARBA00023136"/>
    </source>
</evidence>
<protein>
    <submittedName>
        <fullName evidence="11">Uncharacterized protein</fullName>
    </submittedName>
</protein>
<dbReference type="GO" id="GO:0005789">
    <property type="term" value="C:endoplasmic reticulum membrane"/>
    <property type="evidence" value="ECO:0007669"/>
    <property type="project" value="TreeGrafter"/>
</dbReference>
<evidence type="ECO:0000313" key="11">
    <source>
        <dbReference type="EMBL" id="KAJ1139021.1"/>
    </source>
</evidence>
<organism evidence="11 12">
    <name type="scientific">Pleurodeles waltl</name>
    <name type="common">Iberian ribbed newt</name>
    <dbReference type="NCBI Taxonomy" id="8319"/>
    <lineage>
        <taxon>Eukaryota</taxon>
        <taxon>Metazoa</taxon>
        <taxon>Chordata</taxon>
        <taxon>Craniata</taxon>
        <taxon>Vertebrata</taxon>
        <taxon>Euteleostomi</taxon>
        <taxon>Amphibia</taxon>
        <taxon>Batrachia</taxon>
        <taxon>Caudata</taxon>
        <taxon>Salamandroidea</taxon>
        <taxon>Salamandridae</taxon>
        <taxon>Pleurodelinae</taxon>
        <taxon>Pleurodeles</taxon>
    </lineage>
</organism>
<accession>A0AAV7QET3</accession>